<feature type="compositionally biased region" description="Basic residues" evidence="1">
    <location>
        <begin position="62"/>
        <end position="72"/>
    </location>
</feature>
<keyword evidence="3" id="KW-1185">Reference proteome</keyword>
<evidence type="ECO:0000313" key="2">
    <source>
        <dbReference type="EMBL" id="KAK0136487.1"/>
    </source>
</evidence>
<sequence>MEKSLRNAAFPARLHESKRSQKGSPRTDCVMVSPTSECEVNSHHRGYGSRESILQPQEKDVWKRRRRVPRDR</sequence>
<evidence type="ECO:0000313" key="3">
    <source>
        <dbReference type="Proteomes" id="UP001174136"/>
    </source>
</evidence>
<comment type="caution">
    <text evidence="2">The sequence shown here is derived from an EMBL/GenBank/DDBJ whole genome shotgun (WGS) entry which is preliminary data.</text>
</comment>
<proteinExistence type="predicted"/>
<feature type="region of interest" description="Disordered" evidence="1">
    <location>
        <begin position="1"/>
        <end position="72"/>
    </location>
</feature>
<accession>A0AA47MAG2</accession>
<reference evidence="2" key="1">
    <citation type="journal article" date="2023" name="Front. Mar. Sci.">
        <title>A new Merluccius polli reference genome to investigate the effects of global change in West African waters.</title>
        <authorList>
            <person name="Mateo J.L."/>
            <person name="Blanco-Fernandez C."/>
            <person name="Garcia-Vazquez E."/>
            <person name="Machado-Schiaffino G."/>
        </authorList>
    </citation>
    <scope>NUCLEOTIDE SEQUENCE</scope>
    <source>
        <strain evidence="2">C29</strain>
        <tissue evidence="2">Fin</tissue>
    </source>
</reference>
<dbReference type="AlphaFoldDB" id="A0AA47MAG2"/>
<gene>
    <name evidence="2" type="ORF">N1851_027384</name>
</gene>
<evidence type="ECO:0000256" key="1">
    <source>
        <dbReference type="SAM" id="MobiDB-lite"/>
    </source>
</evidence>
<dbReference type="Proteomes" id="UP001174136">
    <property type="component" value="Unassembled WGS sequence"/>
</dbReference>
<dbReference type="EMBL" id="JAOPHQ010005150">
    <property type="protein sequence ID" value="KAK0136487.1"/>
    <property type="molecule type" value="Genomic_DNA"/>
</dbReference>
<protein>
    <submittedName>
        <fullName evidence="2">Uncharacterized protein</fullName>
    </submittedName>
</protein>
<organism evidence="2 3">
    <name type="scientific">Merluccius polli</name>
    <name type="common">Benguela hake</name>
    <name type="synonym">Merluccius cadenati</name>
    <dbReference type="NCBI Taxonomy" id="89951"/>
    <lineage>
        <taxon>Eukaryota</taxon>
        <taxon>Metazoa</taxon>
        <taxon>Chordata</taxon>
        <taxon>Craniata</taxon>
        <taxon>Vertebrata</taxon>
        <taxon>Euteleostomi</taxon>
        <taxon>Actinopterygii</taxon>
        <taxon>Neopterygii</taxon>
        <taxon>Teleostei</taxon>
        <taxon>Neoteleostei</taxon>
        <taxon>Acanthomorphata</taxon>
        <taxon>Zeiogadaria</taxon>
        <taxon>Gadariae</taxon>
        <taxon>Gadiformes</taxon>
        <taxon>Gadoidei</taxon>
        <taxon>Merlucciidae</taxon>
        <taxon>Merluccius</taxon>
    </lineage>
</organism>
<name>A0AA47MAG2_MERPO</name>